<keyword evidence="3" id="KW-1185">Reference proteome</keyword>
<evidence type="ECO:0000313" key="3">
    <source>
        <dbReference type="Proteomes" id="UP001066276"/>
    </source>
</evidence>
<dbReference type="EMBL" id="JANPWB010000010">
    <property type="protein sequence ID" value="KAJ1138085.1"/>
    <property type="molecule type" value="Genomic_DNA"/>
</dbReference>
<proteinExistence type="predicted"/>
<protein>
    <submittedName>
        <fullName evidence="2">Uncharacterized protein</fullName>
    </submittedName>
</protein>
<organism evidence="2 3">
    <name type="scientific">Pleurodeles waltl</name>
    <name type="common">Iberian ribbed newt</name>
    <dbReference type="NCBI Taxonomy" id="8319"/>
    <lineage>
        <taxon>Eukaryota</taxon>
        <taxon>Metazoa</taxon>
        <taxon>Chordata</taxon>
        <taxon>Craniata</taxon>
        <taxon>Vertebrata</taxon>
        <taxon>Euteleostomi</taxon>
        <taxon>Amphibia</taxon>
        <taxon>Batrachia</taxon>
        <taxon>Caudata</taxon>
        <taxon>Salamandroidea</taxon>
        <taxon>Salamandridae</taxon>
        <taxon>Pleurodelinae</taxon>
        <taxon>Pleurodeles</taxon>
    </lineage>
</organism>
<comment type="caution">
    <text evidence="2">The sequence shown here is derived from an EMBL/GenBank/DDBJ whole genome shotgun (WGS) entry which is preliminary data.</text>
</comment>
<accession>A0AAV7QFZ6</accession>
<reference evidence="2" key="1">
    <citation type="journal article" date="2022" name="bioRxiv">
        <title>Sequencing and chromosome-scale assembly of the giantPleurodeles waltlgenome.</title>
        <authorList>
            <person name="Brown T."/>
            <person name="Elewa A."/>
            <person name="Iarovenko S."/>
            <person name="Subramanian E."/>
            <person name="Araus A.J."/>
            <person name="Petzold A."/>
            <person name="Susuki M."/>
            <person name="Suzuki K.-i.T."/>
            <person name="Hayashi T."/>
            <person name="Toyoda A."/>
            <person name="Oliveira C."/>
            <person name="Osipova E."/>
            <person name="Leigh N.D."/>
            <person name="Simon A."/>
            <person name="Yun M.H."/>
        </authorList>
    </citation>
    <scope>NUCLEOTIDE SEQUENCE</scope>
    <source>
        <strain evidence="2">20211129_DDA</strain>
        <tissue evidence="2">Liver</tissue>
    </source>
</reference>
<gene>
    <name evidence="2" type="ORF">NDU88_004476</name>
</gene>
<sequence length="150" mass="15749">MKRYTKDVTQIHICEALLPAMLHCNPAPCAAWAPAGRLGGGAAVVRERDRPSPQVQSPVSRAHLGAATQGSSTSNRTGELHCLPGLGERPGGGDHTMDFREAVHHLLDAAGSAGEMPVTAKQGAKESSECYRGTAATSLHGWQRLAFSAL</sequence>
<name>A0AAV7QFZ6_PLEWA</name>
<dbReference type="AlphaFoldDB" id="A0AAV7QFZ6"/>
<evidence type="ECO:0000313" key="2">
    <source>
        <dbReference type="EMBL" id="KAJ1138085.1"/>
    </source>
</evidence>
<feature type="compositionally biased region" description="Polar residues" evidence="1">
    <location>
        <begin position="68"/>
        <end position="77"/>
    </location>
</feature>
<evidence type="ECO:0000256" key="1">
    <source>
        <dbReference type="SAM" id="MobiDB-lite"/>
    </source>
</evidence>
<dbReference type="Proteomes" id="UP001066276">
    <property type="component" value="Chromosome 6"/>
</dbReference>
<feature type="region of interest" description="Disordered" evidence="1">
    <location>
        <begin position="46"/>
        <end position="96"/>
    </location>
</feature>